<reference evidence="1" key="1">
    <citation type="submission" date="2003-12" db="EMBL/GenBank/DDBJ databases">
        <authorList>
            <person name="Stapleton M."/>
            <person name="Brokstein P."/>
            <person name="Hong L."/>
            <person name="Agbayani A."/>
            <person name="Carlson J."/>
            <person name="Champe M."/>
            <person name="Chavez C."/>
            <person name="Dorsett V."/>
            <person name="Dresnek D."/>
            <person name="Farfan D."/>
            <person name="Frise E."/>
            <person name="George R."/>
            <person name="Gonzalez M."/>
            <person name="Guarin H."/>
            <person name="Kronmiller B."/>
            <person name="Li P."/>
            <person name="Liao G."/>
            <person name="Miranda A."/>
            <person name="Mungall C.J."/>
            <person name="Nunoo J."/>
            <person name="Pacleb J."/>
            <person name="Paragas V."/>
            <person name="Park S."/>
            <person name="Patel S."/>
            <person name="Phouanenavong S."/>
            <person name="Wan K."/>
            <person name="Yu C."/>
            <person name="Lewis S.E."/>
            <person name="Rubin G.M."/>
            <person name="Celniker S."/>
        </authorList>
    </citation>
    <scope>NUCLEOTIDE SEQUENCE</scope>
    <source>
        <strain evidence="1">Berkeley</strain>
    </source>
</reference>
<dbReference type="AlphaFoldDB" id="Q6NNX9"/>
<feature type="non-terminal residue" evidence="1">
    <location>
        <position position="1"/>
    </location>
</feature>
<evidence type="ECO:0000313" key="1">
    <source>
        <dbReference type="EMBL" id="AAR82821.1"/>
    </source>
</evidence>
<dbReference type="OrthoDB" id="1875751at2759"/>
<accession>Q6NNX9</accession>
<organism evidence="1">
    <name type="scientific">Drosophila melanogaster</name>
    <name type="common">Fruit fly</name>
    <dbReference type="NCBI Taxonomy" id="7227"/>
    <lineage>
        <taxon>Eukaryota</taxon>
        <taxon>Metazoa</taxon>
        <taxon>Ecdysozoa</taxon>
        <taxon>Arthropoda</taxon>
        <taxon>Hexapoda</taxon>
        <taxon>Insecta</taxon>
        <taxon>Pterygota</taxon>
        <taxon>Neoptera</taxon>
        <taxon>Endopterygota</taxon>
        <taxon>Diptera</taxon>
        <taxon>Brachycera</taxon>
        <taxon>Muscomorpha</taxon>
        <taxon>Ephydroidea</taxon>
        <taxon>Drosophilidae</taxon>
        <taxon>Drosophila</taxon>
        <taxon>Sophophora</taxon>
    </lineage>
</organism>
<name>Q6NNX9_DROME</name>
<proteinExistence type="evidence at transcript level"/>
<protein>
    <submittedName>
        <fullName evidence="1">GH05625p</fullName>
    </submittedName>
</protein>
<gene>
    <name evidence="1" type="primary">Hrb87F</name>
</gene>
<sequence>ATAAVHSATATLATTVQLLTVKEVVVEDSTRVTRVEVKALLATTTTPEVVARVEIWEAAIDVTRQGKHT</sequence>
<dbReference type="EMBL" id="BT011153">
    <property type="protein sequence ID" value="AAR82821.1"/>
    <property type="molecule type" value="mRNA"/>
</dbReference>